<evidence type="ECO:0000313" key="2">
    <source>
        <dbReference type="Proteomes" id="UP001151760"/>
    </source>
</evidence>
<reference evidence="1" key="2">
    <citation type="submission" date="2022-01" db="EMBL/GenBank/DDBJ databases">
        <authorList>
            <person name="Yamashiro T."/>
            <person name="Shiraishi A."/>
            <person name="Satake H."/>
            <person name="Nakayama K."/>
        </authorList>
    </citation>
    <scope>NUCLEOTIDE SEQUENCE</scope>
</reference>
<gene>
    <name evidence="1" type="ORF">Tco_0993181</name>
</gene>
<comment type="caution">
    <text evidence="1">The sequence shown here is derived from an EMBL/GenBank/DDBJ whole genome shotgun (WGS) entry which is preliminary data.</text>
</comment>
<protein>
    <submittedName>
        <fullName evidence="1">Uncharacterized protein</fullName>
    </submittedName>
</protein>
<reference evidence="1" key="1">
    <citation type="journal article" date="2022" name="Int. J. Mol. Sci.">
        <title>Draft Genome of Tanacetum Coccineum: Genomic Comparison of Closely Related Tanacetum-Family Plants.</title>
        <authorList>
            <person name="Yamashiro T."/>
            <person name="Shiraishi A."/>
            <person name="Nakayama K."/>
            <person name="Satake H."/>
        </authorList>
    </citation>
    <scope>NUCLEOTIDE SEQUENCE</scope>
</reference>
<evidence type="ECO:0000313" key="1">
    <source>
        <dbReference type="EMBL" id="GJT58127.1"/>
    </source>
</evidence>
<dbReference type="EMBL" id="BQNB010016990">
    <property type="protein sequence ID" value="GJT58127.1"/>
    <property type="molecule type" value="Genomic_DNA"/>
</dbReference>
<name>A0ABQ5F4G2_9ASTR</name>
<feature type="non-terminal residue" evidence="1">
    <location>
        <position position="1"/>
    </location>
</feature>
<sequence length="34" mass="3897">DERSGKFVIGDELFSDSLFDLPIILNHTNLMKTM</sequence>
<dbReference type="Proteomes" id="UP001151760">
    <property type="component" value="Unassembled WGS sequence"/>
</dbReference>
<accession>A0ABQ5F4G2</accession>
<proteinExistence type="predicted"/>
<keyword evidence="2" id="KW-1185">Reference proteome</keyword>
<organism evidence="1 2">
    <name type="scientific">Tanacetum coccineum</name>
    <dbReference type="NCBI Taxonomy" id="301880"/>
    <lineage>
        <taxon>Eukaryota</taxon>
        <taxon>Viridiplantae</taxon>
        <taxon>Streptophyta</taxon>
        <taxon>Embryophyta</taxon>
        <taxon>Tracheophyta</taxon>
        <taxon>Spermatophyta</taxon>
        <taxon>Magnoliopsida</taxon>
        <taxon>eudicotyledons</taxon>
        <taxon>Gunneridae</taxon>
        <taxon>Pentapetalae</taxon>
        <taxon>asterids</taxon>
        <taxon>campanulids</taxon>
        <taxon>Asterales</taxon>
        <taxon>Asteraceae</taxon>
        <taxon>Asteroideae</taxon>
        <taxon>Anthemideae</taxon>
        <taxon>Anthemidinae</taxon>
        <taxon>Tanacetum</taxon>
    </lineage>
</organism>